<accession>A0A0D8WGM2</accession>
<keyword evidence="2" id="KW-0472">Membrane</keyword>
<keyword evidence="2" id="KW-1133">Transmembrane helix</keyword>
<reference evidence="3 9" key="4">
    <citation type="submission" date="2019-05" db="EMBL/GenBank/DDBJ databases">
        <authorList>
            <consortium name="NARMS: The National Antimicrobial Resistance Monitoring System"/>
        </authorList>
    </citation>
    <scope>NUCLEOTIDE SEQUENCE [LARGE SCALE GENOMIC DNA]</scope>
    <source>
        <strain evidence="3 9">CVM N18EC122</strain>
    </source>
</reference>
<reference evidence="4" key="5">
    <citation type="submission" date="2020-03" db="EMBL/GenBank/DDBJ databases">
        <authorList>
            <consortium name="NCBI Pathogen Detection Project"/>
        </authorList>
    </citation>
    <scope>NUCLEOTIDE SEQUENCE</scope>
    <source>
        <strain evidence="4">AMC_487</strain>
    </source>
</reference>
<evidence type="ECO:0000313" key="7">
    <source>
        <dbReference type="Proteomes" id="UP000245761"/>
    </source>
</evidence>
<organism evidence="6 8">
    <name type="scientific">Escherichia coli</name>
    <dbReference type="NCBI Taxonomy" id="562"/>
    <lineage>
        <taxon>Bacteria</taxon>
        <taxon>Pseudomonadati</taxon>
        <taxon>Pseudomonadota</taxon>
        <taxon>Gammaproteobacteria</taxon>
        <taxon>Enterobacterales</taxon>
        <taxon>Enterobacteriaceae</taxon>
        <taxon>Escherichia</taxon>
    </lineage>
</organism>
<dbReference type="Proteomes" id="UP000253687">
    <property type="component" value="Unassembled WGS sequence"/>
</dbReference>
<dbReference type="EMBL" id="DABERK010000039">
    <property type="protein sequence ID" value="HAI5334794.1"/>
    <property type="molecule type" value="Genomic_DNA"/>
</dbReference>
<reference evidence="5 7" key="2">
    <citation type="submission" date="2018-04" db="EMBL/GenBank/DDBJ databases">
        <title>Draft Genomic Sequencing Of Potential Extraintestinal Pathogenic Escherichia coli B8S56 Isolated from Retail Chicken Skin.</title>
        <authorList>
            <person name="Xu A."/>
            <person name="Tilman S."/>
            <person name="Wisser-Parker K."/>
            <person name="Scullen O.J."/>
            <person name="Sommers C."/>
        </authorList>
    </citation>
    <scope>NUCLEOTIDE SEQUENCE [LARGE SCALE GENOMIC DNA]</scope>
    <source>
        <strain evidence="5 7">B8S56</strain>
    </source>
</reference>
<feature type="compositionally biased region" description="Polar residues" evidence="1">
    <location>
        <begin position="153"/>
        <end position="162"/>
    </location>
</feature>
<name>A0A0D8WGM2_ECOLX</name>
<dbReference type="AlphaFoldDB" id="A0A0D8WGM2"/>
<feature type="region of interest" description="Disordered" evidence="1">
    <location>
        <begin position="1"/>
        <end position="28"/>
    </location>
</feature>
<evidence type="ECO:0000313" key="9">
    <source>
        <dbReference type="Proteomes" id="UP000532204"/>
    </source>
</evidence>
<sequence>MSEKQQEISAAAGGSGGTTPSGRAKRRPSPGLFAGLVTVVMMAIAVAGLVRYTGEQDRRMTALAVQMKAYSDALALSGTELVPLRERLAETEKQLKSVAERISQLEKRPALTEEEHARTGEMAASLASLQTSLAQQGETLRTYEQRLEKVEKTSVTPVSPSSAKGAGGTMKGTAAVAPQKKRMSAGVPVVSRTAPFVLTGTEQRGGRTYAAVAPRGFSSLADVTLLGEGESTTGWVLERAGRGEATFRVNGRQVRVMVE</sequence>
<evidence type="ECO:0000256" key="2">
    <source>
        <dbReference type="SAM" id="Phobius"/>
    </source>
</evidence>
<dbReference type="Proteomes" id="UP000532204">
    <property type="component" value="Unassembled WGS sequence"/>
</dbReference>
<dbReference type="Proteomes" id="UP000245761">
    <property type="component" value="Unassembled WGS sequence"/>
</dbReference>
<proteinExistence type="predicted"/>
<evidence type="ECO:0008006" key="10">
    <source>
        <dbReference type="Google" id="ProtNLM"/>
    </source>
</evidence>
<protein>
    <recommendedName>
        <fullName evidence="10">Tat (Twin-arginine translocation) pathway signal sequence</fullName>
    </recommendedName>
</protein>
<evidence type="ECO:0000313" key="8">
    <source>
        <dbReference type="Proteomes" id="UP000253687"/>
    </source>
</evidence>
<gene>
    <name evidence="5" type="ORF">DD762_23015</name>
    <name evidence="6" type="ORF">DTL43_24280</name>
    <name evidence="3" type="ORF">E6D34_23595</name>
    <name evidence="4" type="ORF">HJQ60_004874</name>
</gene>
<dbReference type="EMBL" id="AASEBA010000072">
    <property type="protein sequence ID" value="EFC9752177.1"/>
    <property type="molecule type" value="Genomic_DNA"/>
</dbReference>
<evidence type="ECO:0000256" key="1">
    <source>
        <dbReference type="SAM" id="MobiDB-lite"/>
    </source>
</evidence>
<dbReference type="Proteomes" id="UP000845800">
    <property type="component" value="Unassembled WGS sequence"/>
</dbReference>
<dbReference type="RefSeq" id="WP_006858934.1">
    <property type="nucleotide sequence ID" value="NZ_BFLZ01000055.1"/>
</dbReference>
<dbReference type="EMBL" id="QEMT01000058">
    <property type="protein sequence ID" value="PWH57822.1"/>
    <property type="molecule type" value="Genomic_DNA"/>
</dbReference>
<keyword evidence="2" id="KW-0812">Transmembrane</keyword>
<reference evidence="4" key="1">
    <citation type="journal article" date="2018" name="Genome Biol.">
        <title>SKESA: strategic k-mer extension for scrupulous assemblies.</title>
        <authorList>
            <person name="Souvorov A."/>
            <person name="Agarwala R."/>
            <person name="Lipman D.J."/>
        </authorList>
    </citation>
    <scope>NUCLEOTIDE SEQUENCE [LARGE SCALE GENOMIC DNA]</scope>
    <source>
        <strain evidence="4">AMC_487</strain>
    </source>
</reference>
<feature type="transmembrane region" description="Helical" evidence="2">
    <location>
        <begin position="31"/>
        <end position="50"/>
    </location>
</feature>
<feature type="region of interest" description="Disordered" evidence="1">
    <location>
        <begin position="151"/>
        <end position="171"/>
    </location>
</feature>
<reference evidence="6 8" key="3">
    <citation type="submission" date="2018-07" db="EMBL/GenBank/DDBJ databases">
        <title>Whole Genome Sequence Analysis of Avian Pathogenic E. coli - An Australian Perspective.</title>
        <authorList>
            <person name="Cummins M.L."/>
            <person name="Reid C.J."/>
            <person name="Roy Chowdhury P."/>
            <person name="Bushell R."/>
            <person name="Esbert N."/>
            <person name="Tivendale K.A."/>
            <person name="Noormohammadi A.H."/>
            <person name="Islam S."/>
            <person name="Marenda M.S."/>
            <person name="Browning G.F."/>
            <person name="Markham P.F."/>
            <person name="Djordjevic S.P."/>
        </authorList>
    </citation>
    <scope>NUCLEOTIDE SEQUENCE [LARGE SCALE GENOMIC DNA]</scope>
    <source>
        <strain evidence="6 8">AVC211</strain>
    </source>
</reference>
<evidence type="ECO:0000313" key="3">
    <source>
        <dbReference type="EMBL" id="EFC9752177.1"/>
    </source>
</evidence>
<dbReference type="EMBL" id="QOGZ01000049">
    <property type="protein sequence ID" value="RDA32766.1"/>
    <property type="molecule type" value="Genomic_DNA"/>
</dbReference>
<evidence type="ECO:0000313" key="4">
    <source>
        <dbReference type="EMBL" id="HAI5334794.1"/>
    </source>
</evidence>
<comment type="caution">
    <text evidence="6">The sequence shown here is derived from an EMBL/GenBank/DDBJ whole genome shotgun (WGS) entry which is preliminary data.</text>
</comment>
<evidence type="ECO:0000313" key="6">
    <source>
        <dbReference type="EMBL" id="RDA32766.1"/>
    </source>
</evidence>
<evidence type="ECO:0000313" key="5">
    <source>
        <dbReference type="EMBL" id="PWH57822.1"/>
    </source>
</evidence>